<dbReference type="PROSITE" id="PS00166">
    <property type="entry name" value="ENOYL_COA_HYDRATASE"/>
    <property type="match status" value="1"/>
</dbReference>
<keyword evidence="2" id="KW-0456">Lyase</keyword>
<dbReference type="SUPFAM" id="SSF52096">
    <property type="entry name" value="ClpP/crotonase"/>
    <property type="match status" value="1"/>
</dbReference>
<evidence type="ECO:0000313" key="4">
    <source>
        <dbReference type="EMBL" id="PCD76248.1"/>
    </source>
</evidence>
<evidence type="ECO:0000256" key="3">
    <source>
        <dbReference type="RuleBase" id="RU003707"/>
    </source>
</evidence>
<dbReference type="RefSeq" id="WP_096433897.1">
    <property type="nucleotide sequence ID" value="NZ_NTJD01000007.1"/>
</dbReference>
<keyword evidence="5" id="KW-1185">Reference proteome</keyword>
<dbReference type="InterPro" id="IPR018376">
    <property type="entry name" value="Enoyl-CoA_hyd/isom_CS"/>
</dbReference>
<accession>A0A2A4CPN7</accession>
<dbReference type="GO" id="GO:0006635">
    <property type="term" value="P:fatty acid beta-oxidation"/>
    <property type="evidence" value="ECO:0007669"/>
    <property type="project" value="TreeGrafter"/>
</dbReference>
<dbReference type="InterPro" id="IPR029045">
    <property type="entry name" value="ClpP/crotonase-like_dom_sf"/>
</dbReference>
<evidence type="ECO:0000256" key="2">
    <source>
        <dbReference type="ARBA" id="ARBA00023239"/>
    </source>
</evidence>
<dbReference type="InterPro" id="IPR001753">
    <property type="entry name" value="Enoyl-CoA_hydra/iso"/>
</dbReference>
<dbReference type="PANTHER" id="PTHR11941:SF54">
    <property type="entry name" value="ENOYL-COA HYDRATASE, MITOCHONDRIAL"/>
    <property type="match status" value="1"/>
</dbReference>
<reference evidence="4 5" key="1">
    <citation type="submission" date="2017-09" db="EMBL/GenBank/DDBJ databases">
        <title>A multilocus sequence analysis scheme for characterization of bacteria in the genus Thioclava.</title>
        <authorList>
            <person name="Liu Y."/>
            <person name="Shao Z."/>
        </authorList>
    </citation>
    <scope>NUCLEOTIDE SEQUENCE [LARGE SCALE GENOMIC DNA]</scope>
    <source>
        <strain evidence="4 5">CAU 1312</strain>
    </source>
</reference>
<dbReference type="OrthoDB" id="5730382at2"/>
<sequence>MSKTECVQIEVTGGVALVTLNRPERRNAIDPEMTLALREAFDRIEADPAIRVSVLRGAGPVFCAGMDLKSFLAGNAEAILYGPHGFAGFVARARRKPVIAAVTGAALAGGFEVMLACDMVVAGESAIFGLPEAKLGLVAGGGGAIRLARRIPRVLANELLLSAKTYSAAEIRDWGLLNRVVPDAEVLAAAQYLARAVAANAPLSIEASLALSDRAFAEEETALWQANDAALQRLSDSADVTEGIGAFFEKRPPKWKGR</sequence>
<name>A0A2A4CPN7_9RHOB</name>
<proteinExistence type="inferred from homology"/>
<protein>
    <submittedName>
        <fullName evidence="4">Crotonase</fullName>
    </submittedName>
</protein>
<dbReference type="Pfam" id="PF00378">
    <property type="entry name" value="ECH_1"/>
    <property type="match status" value="1"/>
</dbReference>
<dbReference type="CDD" id="cd06558">
    <property type="entry name" value="crotonase-like"/>
    <property type="match status" value="1"/>
</dbReference>
<evidence type="ECO:0000256" key="1">
    <source>
        <dbReference type="ARBA" id="ARBA00005254"/>
    </source>
</evidence>
<comment type="similarity">
    <text evidence="1 3">Belongs to the enoyl-CoA hydratase/isomerase family.</text>
</comment>
<dbReference type="Proteomes" id="UP000243507">
    <property type="component" value="Unassembled WGS sequence"/>
</dbReference>
<dbReference type="Gene3D" id="3.90.226.10">
    <property type="entry name" value="2-enoyl-CoA Hydratase, Chain A, domain 1"/>
    <property type="match status" value="1"/>
</dbReference>
<organism evidence="4 5">
    <name type="scientific">Pseudothioclava arenosa</name>
    <dbReference type="NCBI Taxonomy" id="1795308"/>
    <lineage>
        <taxon>Bacteria</taxon>
        <taxon>Pseudomonadati</taxon>
        <taxon>Pseudomonadota</taxon>
        <taxon>Alphaproteobacteria</taxon>
        <taxon>Rhodobacterales</taxon>
        <taxon>Paracoccaceae</taxon>
        <taxon>Pseudothioclava</taxon>
    </lineage>
</organism>
<dbReference type="InterPro" id="IPR014748">
    <property type="entry name" value="Enoyl-CoA_hydra_C"/>
</dbReference>
<gene>
    <name evidence="4" type="ORF">CLN94_10520</name>
</gene>
<dbReference type="PANTHER" id="PTHR11941">
    <property type="entry name" value="ENOYL-COA HYDRATASE-RELATED"/>
    <property type="match status" value="1"/>
</dbReference>
<dbReference type="AlphaFoldDB" id="A0A2A4CPN7"/>
<comment type="caution">
    <text evidence="4">The sequence shown here is derived from an EMBL/GenBank/DDBJ whole genome shotgun (WGS) entry which is preliminary data.</text>
</comment>
<dbReference type="EMBL" id="NTJD01000007">
    <property type="protein sequence ID" value="PCD76248.1"/>
    <property type="molecule type" value="Genomic_DNA"/>
</dbReference>
<evidence type="ECO:0000313" key="5">
    <source>
        <dbReference type="Proteomes" id="UP000243507"/>
    </source>
</evidence>
<dbReference type="GO" id="GO:0016829">
    <property type="term" value="F:lyase activity"/>
    <property type="evidence" value="ECO:0007669"/>
    <property type="project" value="UniProtKB-KW"/>
</dbReference>
<dbReference type="Gene3D" id="1.10.12.10">
    <property type="entry name" value="Lyase 2-enoyl-coa Hydratase, Chain A, domain 2"/>
    <property type="match status" value="1"/>
</dbReference>